<keyword evidence="3" id="KW-1185">Reference proteome</keyword>
<feature type="non-terminal residue" evidence="2">
    <location>
        <position position="249"/>
    </location>
</feature>
<reference evidence="2" key="1">
    <citation type="submission" date="2021-02" db="EMBL/GenBank/DDBJ databases">
        <authorList>
            <person name="Dougan E. K."/>
            <person name="Rhodes N."/>
            <person name="Thang M."/>
            <person name="Chan C."/>
        </authorList>
    </citation>
    <scope>NUCLEOTIDE SEQUENCE</scope>
</reference>
<dbReference type="Pfam" id="PF04749">
    <property type="entry name" value="PLAC8"/>
    <property type="match status" value="1"/>
</dbReference>
<keyword evidence="1" id="KW-0472">Membrane</keyword>
<dbReference type="Proteomes" id="UP000604046">
    <property type="component" value="Unassembled WGS sequence"/>
</dbReference>
<comment type="caution">
    <text evidence="2">The sequence shown here is derived from an EMBL/GenBank/DDBJ whole genome shotgun (WGS) entry which is preliminary data.</text>
</comment>
<keyword evidence="1" id="KW-0812">Transmembrane</keyword>
<dbReference type="InterPro" id="IPR006461">
    <property type="entry name" value="PLAC_motif_containing"/>
</dbReference>
<name>A0A812JUB8_9DINO</name>
<feature type="transmembrane region" description="Helical" evidence="1">
    <location>
        <begin position="57"/>
        <end position="79"/>
    </location>
</feature>
<organism evidence="2 3">
    <name type="scientific">Symbiodinium natans</name>
    <dbReference type="NCBI Taxonomy" id="878477"/>
    <lineage>
        <taxon>Eukaryota</taxon>
        <taxon>Sar</taxon>
        <taxon>Alveolata</taxon>
        <taxon>Dinophyceae</taxon>
        <taxon>Suessiales</taxon>
        <taxon>Symbiodiniaceae</taxon>
        <taxon>Symbiodinium</taxon>
    </lineage>
</organism>
<gene>
    <name evidence="2" type="ORF">SNAT2548_LOCUS7585</name>
</gene>
<proteinExistence type="predicted"/>
<protein>
    <submittedName>
        <fullName evidence="2">Uncharacterized protein</fullName>
    </submittedName>
</protein>
<dbReference type="EMBL" id="CAJNDS010000530">
    <property type="protein sequence ID" value="CAE7215870.1"/>
    <property type="molecule type" value="Genomic_DNA"/>
</dbReference>
<keyword evidence="1" id="KW-1133">Transmembrane helix</keyword>
<dbReference type="AlphaFoldDB" id="A0A812JUB8"/>
<dbReference type="OrthoDB" id="426644at2759"/>
<evidence type="ECO:0000313" key="3">
    <source>
        <dbReference type="Proteomes" id="UP000604046"/>
    </source>
</evidence>
<evidence type="ECO:0000313" key="2">
    <source>
        <dbReference type="EMBL" id="CAE7215870.1"/>
    </source>
</evidence>
<evidence type="ECO:0000256" key="1">
    <source>
        <dbReference type="SAM" id="Phobius"/>
    </source>
</evidence>
<feature type="transmembrane region" description="Helical" evidence="1">
    <location>
        <begin position="20"/>
        <end position="37"/>
    </location>
</feature>
<feature type="transmembrane region" description="Helical" evidence="1">
    <location>
        <begin position="125"/>
        <end position="149"/>
    </location>
</feature>
<accession>A0A812JUB8</accession>
<sequence>GVEVRACTAQEDKKMAVDRFMRYAGLLWLASLPGIWGDGGVKTLEEESLDREIRAAYMAWFFKRCCAWGTWVLFGGMLYSNCRTARPLPTELRRQSRSTFAFGLCECCHHCETSCWAFWFPLTVWLSFLWAFSRLGLGIAFATTVLLDLEAPGPYLWLMLAGKYVQVWHRQHLRKKFHLDHSNCRTITEDACVWCFCVPCAAMQEALQVGFVEGLPLTAPLTDAPAPPSQQELVGAAVRVDGRQAFLQA</sequence>